<feature type="active site" description="Proton acceptor" evidence="10">
    <location>
        <position position="135"/>
    </location>
</feature>
<keyword evidence="7 12" id="KW-0460">Magnesium</keyword>
<dbReference type="InterPro" id="IPR015377">
    <property type="entry name" value="Fumarylacetoacetase_N"/>
</dbReference>
<feature type="binding site" evidence="11">
    <location>
        <position position="144"/>
    </location>
    <ligand>
        <name>substrate</name>
    </ligand>
</feature>
<reference evidence="16" key="1">
    <citation type="submission" date="2022-11" db="EMBL/GenBank/DDBJ databases">
        <authorList>
            <person name="Petersen C."/>
        </authorList>
    </citation>
    <scope>NUCLEOTIDE SEQUENCE</scope>
    <source>
        <strain evidence="16">IBT 29864</strain>
    </source>
</reference>
<keyword evidence="17" id="KW-1185">Reference proteome</keyword>
<keyword evidence="8 13" id="KW-0828">Tyrosine catabolism</keyword>
<dbReference type="GO" id="GO:0006572">
    <property type="term" value="P:L-tyrosine catabolic process"/>
    <property type="evidence" value="ECO:0007669"/>
    <property type="project" value="UniProtKB-UniRule"/>
</dbReference>
<evidence type="ECO:0000256" key="6">
    <source>
        <dbReference type="ARBA" id="ARBA00022837"/>
    </source>
</evidence>
<feature type="domain" description="Fumarylacetoacetase-like C-terminal" evidence="14">
    <location>
        <begin position="134"/>
        <end position="396"/>
    </location>
</feature>
<dbReference type="GO" id="GO:0046872">
    <property type="term" value="F:metal ion binding"/>
    <property type="evidence" value="ECO:0007669"/>
    <property type="project" value="UniProtKB-UniRule"/>
</dbReference>
<evidence type="ECO:0000259" key="14">
    <source>
        <dbReference type="Pfam" id="PF01557"/>
    </source>
</evidence>
<evidence type="ECO:0000256" key="9">
    <source>
        <dbReference type="ARBA" id="ARBA00023232"/>
    </source>
</evidence>
<feature type="binding site" evidence="12">
    <location>
        <position position="232"/>
    </location>
    <ligand>
        <name>Ca(2+)</name>
        <dbReference type="ChEBI" id="CHEBI:29108"/>
    </ligand>
</feature>
<comment type="pathway">
    <text evidence="1 13">Amino-acid degradation; L-phenylalanine degradation; acetoacetate and fumarate from L-phenylalanine: step 6/6.</text>
</comment>
<feature type="binding site" evidence="11">
    <location>
        <position position="348"/>
    </location>
    <ligand>
        <name>substrate</name>
    </ligand>
</feature>
<evidence type="ECO:0000256" key="11">
    <source>
        <dbReference type="PIRSR" id="PIRSR605959-2"/>
    </source>
</evidence>
<evidence type="ECO:0000256" key="4">
    <source>
        <dbReference type="ARBA" id="ARBA00022723"/>
    </source>
</evidence>
<dbReference type="InterPro" id="IPR036663">
    <property type="entry name" value="Fumarylacetoacetase_C_sf"/>
</dbReference>
<dbReference type="NCBIfam" id="TIGR01266">
    <property type="entry name" value="fum_ac_acetase"/>
    <property type="match status" value="1"/>
</dbReference>
<dbReference type="PANTHER" id="PTHR43069:SF2">
    <property type="entry name" value="FUMARYLACETOACETASE"/>
    <property type="match status" value="1"/>
</dbReference>
<dbReference type="GeneID" id="81440143"/>
<sequence length="428" mass="47321">MESWVDSEPSGFSLSNLPLGIFSTELLSPRIGVAIGKYVLDFKSFVMEGLLAHLNIDWSQVDFATLNDYAALGRSRHRTIRKFLQELLISDTRYGSLLRDHPQRRQSLLVLRASATMHLPMRVGDYTDFFVGINHARNCNKLFRGDATLAASYTEQPIGYHGRASSVVISGTPVRRPVGQFNLDGQVFFGPTRKMDFEVEFAAFISKPNTLGEPIGVEAAEEHIFGYVILNDWSSRDIQQREAFPLGPFNAKNFGTTISPWVIQPDALIPYKTKPISTGSELPKYLVERSSNSVHDIVVDVTIKRGSQDFQLSKCNFKNVIFSFPQMIAHHTAGGCPLQTGDLIATGTVSGETVDTLGCLLEITKNGMEPYQIFNNDTGSTLEMGWLHDGDCIEFHGYAGDSSDPEHISFGSCTGLILPSLVTSLEKL</sequence>
<accession>A0A9W9RXW5</accession>
<evidence type="ECO:0000313" key="16">
    <source>
        <dbReference type="EMBL" id="KAJ5368285.1"/>
    </source>
</evidence>
<evidence type="ECO:0000313" key="17">
    <source>
        <dbReference type="Proteomes" id="UP001147782"/>
    </source>
</evidence>
<evidence type="ECO:0000256" key="3">
    <source>
        <dbReference type="ARBA" id="ARBA00012094"/>
    </source>
</evidence>
<dbReference type="AlphaFoldDB" id="A0A9W9RXW5"/>
<evidence type="ECO:0000256" key="10">
    <source>
        <dbReference type="PIRSR" id="PIRSR605959-1"/>
    </source>
</evidence>
<comment type="similarity">
    <text evidence="2 13">Belongs to the FAH family.</text>
</comment>
<dbReference type="Pfam" id="PF01557">
    <property type="entry name" value="FAA_hydrolase"/>
    <property type="match status" value="1"/>
</dbReference>
<evidence type="ECO:0000256" key="7">
    <source>
        <dbReference type="ARBA" id="ARBA00022842"/>
    </source>
</evidence>
<evidence type="ECO:0000259" key="15">
    <source>
        <dbReference type="Pfam" id="PF09298"/>
    </source>
</evidence>
<dbReference type="RefSeq" id="XP_056553027.1">
    <property type="nucleotide sequence ID" value="XM_056700964.1"/>
</dbReference>
<feature type="binding site" evidence="12">
    <location>
        <position position="252"/>
    </location>
    <ligand>
        <name>Mg(2+)</name>
        <dbReference type="ChEBI" id="CHEBI:18420"/>
    </ligand>
</feature>
<comment type="catalytic activity">
    <reaction evidence="13">
        <text>4-fumarylacetoacetate + H2O = acetoacetate + fumarate + H(+)</text>
        <dbReference type="Rhea" id="RHEA:10244"/>
        <dbReference type="ChEBI" id="CHEBI:13705"/>
        <dbReference type="ChEBI" id="CHEBI:15377"/>
        <dbReference type="ChEBI" id="CHEBI:15378"/>
        <dbReference type="ChEBI" id="CHEBI:18034"/>
        <dbReference type="ChEBI" id="CHEBI:29806"/>
        <dbReference type="EC" id="3.7.1.2"/>
    </reaction>
</comment>
<keyword evidence="9 13" id="KW-0585">Phenylalanine catabolism</keyword>
<evidence type="ECO:0000256" key="1">
    <source>
        <dbReference type="ARBA" id="ARBA00004782"/>
    </source>
</evidence>
<reference evidence="16" key="2">
    <citation type="journal article" date="2023" name="IMA Fungus">
        <title>Comparative genomic study of the Penicillium genus elucidates a diverse pangenome and 15 lateral gene transfer events.</title>
        <authorList>
            <person name="Petersen C."/>
            <person name="Sorensen T."/>
            <person name="Nielsen M.R."/>
            <person name="Sondergaard T.E."/>
            <person name="Sorensen J.L."/>
            <person name="Fitzpatrick D.A."/>
            <person name="Frisvad J.C."/>
            <person name="Nielsen K.L."/>
        </authorList>
    </citation>
    <scope>NUCLEOTIDE SEQUENCE</scope>
    <source>
        <strain evidence="16">IBT 29864</strain>
    </source>
</reference>
<dbReference type="Gene3D" id="2.30.30.230">
    <property type="entry name" value="Fumarylacetoacetase, N-terminal domain"/>
    <property type="match status" value="1"/>
</dbReference>
<feature type="binding site" evidence="11">
    <location>
        <position position="130"/>
    </location>
    <ligand>
        <name>substrate</name>
    </ligand>
</feature>
<dbReference type="GO" id="GO:0004334">
    <property type="term" value="F:fumarylacetoacetase activity"/>
    <property type="evidence" value="ECO:0007669"/>
    <property type="project" value="UniProtKB-UniRule"/>
</dbReference>
<protein>
    <recommendedName>
        <fullName evidence="3 13">Fumarylacetoacetase</fullName>
        <ecNumber evidence="3 13">3.7.1.2</ecNumber>
    </recommendedName>
    <alternativeName>
        <fullName evidence="13">Fumarylacetoacetate hydrolase</fullName>
    </alternativeName>
</protein>
<feature type="binding site" evidence="12">
    <location>
        <position position="256"/>
    </location>
    <ligand>
        <name>Mg(2+)</name>
        <dbReference type="ChEBI" id="CHEBI:18420"/>
    </ligand>
</feature>
<keyword evidence="6 12" id="KW-0106">Calcium</keyword>
<name>A0A9W9RXW5_9EURO</name>
<dbReference type="EC" id="3.7.1.2" evidence="3 13"/>
<keyword evidence="4 12" id="KW-0479">Metal-binding</keyword>
<dbReference type="GO" id="GO:0006559">
    <property type="term" value="P:L-phenylalanine catabolic process"/>
    <property type="evidence" value="ECO:0007669"/>
    <property type="project" value="UniProtKB-UniRule"/>
</dbReference>
<dbReference type="Gene3D" id="3.90.850.10">
    <property type="entry name" value="Fumarylacetoacetase-like, C-terminal domain"/>
    <property type="match status" value="1"/>
</dbReference>
<dbReference type="Proteomes" id="UP001147782">
    <property type="component" value="Unassembled WGS sequence"/>
</dbReference>
<dbReference type="SUPFAM" id="SSF63433">
    <property type="entry name" value="Fumarylacetoacetate hydrolase, FAH, N-terminal domain"/>
    <property type="match status" value="1"/>
</dbReference>
<dbReference type="OrthoDB" id="9971669at2759"/>
<comment type="cofactor">
    <cofactor evidence="13">
        <name>Mg(2+)</name>
        <dbReference type="ChEBI" id="CHEBI:18420"/>
    </cofactor>
    <cofactor evidence="13">
        <name>Ca(2+)</name>
        <dbReference type="ChEBI" id="CHEBI:29108"/>
    </cofactor>
</comment>
<feature type="domain" description="Fumarylacetoacetase N-terminal" evidence="15">
    <location>
        <begin position="16"/>
        <end position="120"/>
    </location>
</feature>
<dbReference type="Pfam" id="PF09298">
    <property type="entry name" value="FAA_hydrolase_N"/>
    <property type="match status" value="1"/>
</dbReference>
<feature type="binding site" evidence="12">
    <location>
        <position position="232"/>
    </location>
    <ligand>
        <name>Mg(2+)</name>
        <dbReference type="ChEBI" id="CHEBI:18420"/>
    </ligand>
</feature>
<dbReference type="InterPro" id="IPR036462">
    <property type="entry name" value="Fumarylacetoacetase_N_sf"/>
</dbReference>
<evidence type="ECO:0000256" key="12">
    <source>
        <dbReference type="PIRSR" id="PIRSR605959-3"/>
    </source>
</evidence>
<dbReference type="SUPFAM" id="SSF56529">
    <property type="entry name" value="FAH"/>
    <property type="match status" value="1"/>
</dbReference>
<dbReference type="InterPro" id="IPR005959">
    <property type="entry name" value="Fumarylacetoacetase"/>
</dbReference>
<keyword evidence="5 13" id="KW-0378">Hydrolase</keyword>
<feature type="binding site" evidence="12">
    <location>
        <position position="128"/>
    </location>
    <ligand>
        <name>Ca(2+)</name>
        <dbReference type="ChEBI" id="CHEBI:29108"/>
    </ligand>
</feature>
<dbReference type="GO" id="GO:1902000">
    <property type="term" value="P:homogentisate catabolic process"/>
    <property type="evidence" value="ECO:0007669"/>
    <property type="project" value="TreeGrafter"/>
</dbReference>
<evidence type="ECO:0000256" key="13">
    <source>
        <dbReference type="RuleBase" id="RU366008"/>
    </source>
</evidence>
<feature type="binding site" evidence="12">
    <location>
        <position position="198"/>
    </location>
    <ligand>
        <name>Ca(2+)</name>
        <dbReference type="ChEBI" id="CHEBI:29108"/>
    </ligand>
</feature>
<feature type="binding site" evidence="12">
    <location>
        <position position="200"/>
    </location>
    <ligand>
        <name>Ca(2+)</name>
        <dbReference type="ChEBI" id="CHEBI:29108"/>
    </ligand>
</feature>
<comment type="caution">
    <text evidence="16">The sequence shown here is derived from an EMBL/GenBank/DDBJ whole genome shotgun (WGS) entry which is preliminary data.</text>
</comment>
<dbReference type="InterPro" id="IPR011234">
    <property type="entry name" value="Fumarylacetoacetase-like_C"/>
</dbReference>
<dbReference type="PANTHER" id="PTHR43069">
    <property type="entry name" value="FUMARYLACETOACETASE"/>
    <property type="match status" value="1"/>
</dbReference>
<evidence type="ECO:0000256" key="5">
    <source>
        <dbReference type="ARBA" id="ARBA00022801"/>
    </source>
</evidence>
<evidence type="ECO:0000256" key="2">
    <source>
        <dbReference type="ARBA" id="ARBA00010211"/>
    </source>
</evidence>
<dbReference type="EMBL" id="JAPZBS010000007">
    <property type="protein sequence ID" value="KAJ5368285.1"/>
    <property type="molecule type" value="Genomic_DNA"/>
</dbReference>
<organism evidence="16 17">
    <name type="scientific">Penicillium cataractarum</name>
    <dbReference type="NCBI Taxonomy" id="2100454"/>
    <lineage>
        <taxon>Eukaryota</taxon>
        <taxon>Fungi</taxon>
        <taxon>Dikarya</taxon>
        <taxon>Ascomycota</taxon>
        <taxon>Pezizomycotina</taxon>
        <taxon>Eurotiomycetes</taxon>
        <taxon>Eurotiomycetidae</taxon>
        <taxon>Eurotiales</taxon>
        <taxon>Aspergillaceae</taxon>
        <taxon>Penicillium</taxon>
    </lineage>
</organism>
<proteinExistence type="inferred from homology"/>
<evidence type="ECO:0000256" key="8">
    <source>
        <dbReference type="ARBA" id="ARBA00022878"/>
    </source>
</evidence>
<gene>
    <name evidence="16" type="ORF">N7496_008045</name>
</gene>
<feature type="binding site" evidence="11">
    <location>
        <position position="239"/>
    </location>
    <ligand>
        <name>substrate</name>
    </ligand>
</feature>